<dbReference type="InterPro" id="IPR006938">
    <property type="entry name" value="DUF624"/>
</dbReference>
<keyword evidence="1" id="KW-0472">Membrane</keyword>
<evidence type="ECO:0000256" key="1">
    <source>
        <dbReference type="SAM" id="Phobius"/>
    </source>
</evidence>
<dbReference type="Proteomes" id="UP000316242">
    <property type="component" value="Unassembled WGS sequence"/>
</dbReference>
<gene>
    <name evidence="2" type="ORF">ANI01nite_32990</name>
</gene>
<evidence type="ECO:0000313" key="2">
    <source>
        <dbReference type="EMBL" id="GEC14096.1"/>
    </source>
</evidence>
<organism evidence="2 3">
    <name type="scientific">Glutamicibacter nicotianae</name>
    <name type="common">Arthrobacter nicotianae</name>
    <dbReference type="NCBI Taxonomy" id="37929"/>
    <lineage>
        <taxon>Bacteria</taxon>
        <taxon>Bacillati</taxon>
        <taxon>Actinomycetota</taxon>
        <taxon>Actinomycetes</taxon>
        <taxon>Micrococcales</taxon>
        <taxon>Micrococcaceae</taxon>
        <taxon>Glutamicibacter</taxon>
    </lineage>
</organism>
<reference evidence="2 3" key="1">
    <citation type="submission" date="2019-06" db="EMBL/GenBank/DDBJ databases">
        <title>Whole genome shotgun sequence of Glutamicibacter nicotianae NBRC 14234.</title>
        <authorList>
            <person name="Hosoyama A."/>
            <person name="Uohara A."/>
            <person name="Ohji S."/>
            <person name="Ichikawa N."/>
        </authorList>
    </citation>
    <scope>NUCLEOTIDE SEQUENCE [LARGE SCALE GENOMIC DNA]</scope>
    <source>
        <strain evidence="2 3">NBRC 14234</strain>
    </source>
</reference>
<feature type="transmembrane region" description="Helical" evidence="1">
    <location>
        <begin position="74"/>
        <end position="94"/>
    </location>
</feature>
<dbReference type="RefSeq" id="WP_223308874.1">
    <property type="nucleotide sequence ID" value="NZ_CP033081.2"/>
</dbReference>
<keyword evidence="3" id="KW-1185">Reference proteome</keyword>
<accession>A0ABQ0RRH2</accession>
<proteinExistence type="predicted"/>
<name>A0ABQ0RRH2_GLUNI</name>
<evidence type="ECO:0000313" key="3">
    <source>
        <dbReference type="Proteomes" id="UP000316242"/>
    </source>
</evidence>
<dbReference type="Pfam" id="PF04854">
    <property type="entry name" value="DUF624"/>
    <property type="match status" value="1"/>
</dbReference>
<feature type="transmembrane region" description="Helical" evidence="1">
    <location>
        <begin position="6"/>
        <end position="25"/>
    </location>
</feature>
<evidence type="ECO:0008006" key="4">
    <source>
        <dbReference type="Google" id="ProtNLM"/>
    </source>
</evidence>
<comment type="caution">
    <text evidence="2">The sequence shown here is derived from an EMBL/GenBank/DDBJ whole genome shotgun (WGS) entry which is preliminary data.</text>
</comment>
<feature type="transmembrane region" description="Helical" evidence="1">
    <location>
        <begin position="175"/>
        <end position="195"/>
    </location>
</feature>
<dbReference type="EMBL" id="BJNE01000032">
    <property type="protein sequence ID" value="GEC14096.1"/>
    <property type="molecule type" value="Genomic_DNA"/>
</dbReference>
<feature type="transmembrane region" description="Helical" evidence="1">
    <location>
        <begin position="150"/>
        <end position="169"/>
    </location>
</feature>
<keyword evidence="1" id="KW-0812">Transmembrane</keyword>
<protein>
    <recommendedName>
        <fullName evidence="4">DUF624 domain-containing protein</fullName>
    </recommendedName>
</protein>
<sequence length="217" mass="24186">MGYEFLARIILMVFVLNAAVVAFTLRGLVVAGFFPSVAACYASCRSWVLSEDRRWTVAQTWRTFGMAWKQERRVANLAGWPQLLIGLLLAWDYYLVNWNDMGAAGVAASGLVLLANALYWLFVLVFWAVAANFEERPWWLVRTSLQLVLARPWCSLMLASMLGLTAWAWATWPGILVAFGLATPIFLVVLCVHCFGRLPGMDAREPQRAATPAGQPA</sequence>
<keyword evidence="1" id="KW-1133">Transmembrane helix</keyword>
<feature type="transmembrane region" description="Helical" evidence="1">
    <location>
        <begin position="106"/>
        <end position="129"/>
    </location>
</feature>